<organism evidence="1 2">
    <name type="scientific">Hoyosella subflava (strain DSM 45089 / JCM 17490 / NBRC 109087 / DQS3-9A1)</name>
    <name type="common">Amycolicicoccus subflavus</name>
    <dbReference type="NCBI Taxonomy" id="443218"/>
    <lineage>
        <taxon>Bacteria</taxon>
        <taxon>Bacillati</taxon>
        <taxon>Actinomycetota</taxon>
        <taxon>Actinomycetes</taxon>
        <taxon>Mycobacteriales</taxon>
        <taxon>Hoyosellaceae</taxon>
        <taxon>Hoyosella</taxon>
    </lineage>
</organism>
<sequence>MAQPRSRSFRLWPTTPRTGFLKELRHRALADGVLELTRG</sequence>
<dbReference type="Proteomes" id="UP000009235">
    <property type="component" value="Chromosome"/>
</dbReference>
<evidence type="ECO:0000313" key="1">
    <source>
        <dbReference type="EMBL" id="AEF40190.1"/>
    </source>
</evidence>
<protein>
    <submittedName>
        <fullName evidence="1">Uncharacterized protein</fullName>
    </submittedName>
</protein>
<reference evidence="1 2" key="1">
    <citation type="journal article" date="2011" name="J. Bacteriol.">
        <title>Complete genome sequence of Amycolicicoccus subflavus DQS3-9A1T, an actinomycete isolated from crude oil-polluted soil.</title>
        <authorList>
            <person name="Cai M."/>
            <person name="Chen W.M."/>
            <person name="Nie Y."/>
            <person name="Chi C.Q."/>
            <person name="Wang Y.N."/>
            <person name="Tang Y.Q."/>
            <person name="Li G.Y."/>
            <person name="Wu X.L."/>
        </authorList>
    </citation>
    <scope>NUCLEOTIDE SEQUENCE [LARGE SCALE GENOMIC DNA]</scope>
    <source>
        <strain evidence="2">DSM 45089 / DQS3-9A1</strain>
    </source>
</reference>
<gene>
    <name evidence="1" type="ordered locus">AS9A_1741</name>
</gene>
<accession>F6EKQ4</accession>
<keyword evidence="2" id="KW-1185">Reference proteome</keyword>
<dbReference type="KEGG" id="asd:AS9A_1741"/>
<dbReference type="AlphaFoldDB" id="F6EKQ4"/>
<name>F6EKQ4_HOYSD</name>
<dbReference type="HOGENOM" id="CLU_3303701_0_0_11"/>
<proteinExistence type="predicted"/>
<evidence type="ECO:0000313" key="2">
    <source>
        <dbReference type="Proteomes" id="UP000009235"/>
    </source>
</evidence>
<dbReference type="EMBL" id="CP002786">
    <property type="protein sequence ID" value="AEF40190.1"/>
    <property type="molecule type" value="Genomic_DNA"/>
</dbReference>
<dbReference type="STRING" id="443218.AS9A_1741"/>